<name>B5RHU7_MUSBA</name>
<feature type="compositionally biased region" description="Basic and acidic residues" evidence="1">
    <location>
        <begin position="1"/>
        <end position="11"/>
    </location>
</feature>
<accession>B5RHU7</accession>
<proteinExistence type="predicted"/>
<feature type="compositionally biased region" description="Low complexity" evidence="1">
    <location>
        <begin position="131"/>
        <end position="142"/>
    </location>
</feature>
<feature type="compositionally biased region" description="Polar residues" evidence="1">
    <location>
        <begin position="59"/>
        <end position="90"/>
    </location>
</feature>
<feature type="compositionally biased region" description="Polar residues" evidence="1">
    <location>
        <begin position="150"/>
        <end position="173"/>
    </location>
</feature>
<reference evidence="2" key="2">
    <citation type="journal article" date="2008" name="J. Virol.">
        <title>A single Banana streak virus integration event in the banana genome as the origin of infectious endogenous pararetrovirus.</title>
        <authorList>
            <person name="Gayral P."/>
            <person name="Noa-Carrazana J.C."/>
            <person name="Lescot M."/>
            <person name="Lheureux F."/>
            <person name="Lockhart B.E."/>
            <person name="Matsumoto T."/>
            <person name="Piffanelli P."/>
            <person name="Iskra-Caruana M.L."/>
        </authorList>
    </citation>
    <scope>NUCLEOTIDE SEQUENCE</scope>
</reference>
<reference evidence="2" key="1">
    <citation type="journal article" date="2008" name="BMC Genomics">
        <title>Insights into the Musa genome: syntenic relationships to rice and between Musa species.</title>
        <authorList>
            <person name="Lescot M."/>
            <person name="Piffanelli P."/>
            <person name="Ciampi A.Y."/>
            <person name="Ruiz M."/>
            <person name="Blanc G."/>
            <person name="Leebens-Mack J."/>
            <person name="da Silva F.R."/>
            <person name="Santos C.M."/>
            <person name="D'Hont A."/>
            <person name="Garsmeur O."/>
            <person name="Vilarinhos A.D."/>
            <person name="Kanamori H."/>
            <person name="Matsumoto T."/>
            <person name="Ronning C.M."/>
            <person name="Cheung F."/>
            <person name="Haas B.J."/>
            <person name="Althoff R."/>
            <person name="Arbogast T."/>
            <person name="Hine E."/>
            <person name="Pappas G.J.Jr."/>
            <person name="Sasaki T."/>
            <person name="Souza M.T.Jr."/>
            <person name="Miller R.N."/>
            <person name="Glaszmann J.C."/>
            <person name="Town C.D."/>
        </authorList>
    </citation>
    <scope>NUCLEOTIDE SEQUENCE</scope>
</reference>
<feature type="compositionally biased region" description="Basic and acidic residues" evidence="1">
    <location>
        <begin position="207"/>
        <end position="218"/>
    </location>
</feature>
<sequence length="566" mass="62573">MARGQSQKDEDTSSSSSRGAAGKKKEDIRNASPRSKVLGGRAKDSRSTATTSSAETESFTLRRSSMETPTKKVSMSSQLEQLEKQNMSTSLKKRRSESQVQKGPQNPLRRSDRIEKFYASSLGGKAKDSRSTAASSSAETESYILRRSSMETPTKKVSMSSKSEQLEKQNMSAPLQKRRSESEVHKGPQNPLRRSDRLEKLCASSPLEKEKKTNDVKNGKKKSVLGTTEETKTNKLDSGSTLSAKKTKRMDARTYRALFTPVVKKAKISETLHNCDPRAADSAAVLEGGDQCARRKFDEPGESFEQCTKCSELRRVQDMQAKELCSCIVKRSHDSSFAFSEECGIMQQCLKGSLRMVNWCSSLELKVSRLVCLQSDTYLGNKSGSMHETTPMTSNLGKQCVIDAITLHDSNHHCIIVLGGSCGKYDSDRYDSVGCSAVELQFLSLHHSCISNLVKNDSCNHVSVDYEIHHSRKAVNMPKFRGGGRKRLVAVGGTSPYQFVSLILGLNHLVYPGLHAGRLLDQAVLKILVLVHLNQRQDVFPSSSRDKLICVKTRRLFSLCSTAGFS</sequence>
<dbReference type="EMBL" id="AP009326">
    <property type="protein sequence ID" value="BAG70996.1"/>
    <property type="molecule type" value="Genomic_DNA"/>
</dbReference>
<evidence type="ECO:0000313" key="2">
    <source>
        <dbReference type="EMBL" id="BAG70996.1"/>
    </source>
</evidence>
<feature type="compositionally biased region" description="Low complexity" evidence="1">
    <location>
        <begin position="47"/>
        <end position="58"/>
    </location>
</feature>
<evidence type="ECO:0000256" key="1">
    <source>
        <dbReference type="SAM" id="MobiDB-lite"/>
    </source>
</evidence>
<feature type="region of interest" description="Disordered" evidence="1">
    <location>
        <begin position="1"/>
        <end position="247"/>
    </location>
</feature>
<organism evidence="2">
    <name type="scientific">Musa balbisiana</name>
    <name type="common">Banana</name>
    <dbReference type="NCBI Taxonomy" id="52838"/>
    <lineage>
        <taxon>Eukaryota</taxon>
        <taxon>Viridiplantae</taxon>
        <taxon>Streptophyta</taxon>
        <taxon>Embryophyta</taxon>
        <taxon>Tracheophyta</taxon>
        <taxon>Spermatophyta</taxon>
        <taxon>Magnoliopsida</taxon>
        <taxon>Liliopsida</taxon>
        <taxon>Zingiberales</taxon>
        <taxon>Musaceae</taxon>
        <taxon>Musa</taxon>
    </lineage>
</organism>
<dbReference type="AlphaFoldDB" id="B5RHU7"/>
<protein>
    <submittedName>
        <fullName evidence="2">Uncharacterized protein</fullName>
    </submittedName>
</protein>